<keyword evidence="2" id="KW-1185">Reference proteome</keyword>
<dbReference type="AlphaFoldDB" id="A0A1G8KCJ9"/>
<dbReference type="RefSeq" id="WP_093175648.1">
    <property type="nucleotide sequence ID" value="NZ_FNCN01000049.1"/>
</dbReference>
<evidence type="ECO:0008006" key="3">
    <source>
        <dbReference type="Google" id="ProtNLM"/>
    </source>
</evidence>
<dbReference type="OrthoDB" id="3536000at2"/>
<accession>A0A1G8KCJ9</accession>
<evidence type="ECO:0000313" key="1">
    <source>
        <dbReference type="EMBL" id="SDI41138.1"/>
    </source>
</evidence>
<organism evidence="1 2">
    <name type="scientific">Sinosporangium album</name>
    <dbReference type="NCBI Taxonomy" id="504805"/>
    <lineage>
        <taxon>Bacteria</taxon>
        <taxon>Bacillati</taxon>
        <taxon>Actinomycetota</taxon>
        <taxon>Actinomycetes</taxon>
        <taxon>Streptosporangiales</taxon>
        <taxon>Streptosporangiaceae</taxon>
        <taxon>Sinosporangium</taxon>
    </lineage>
</organism>
<dbReference type="Proteomes" id="UP000198923">
    <property type="component" value="Unassembled WGS sequence"/>
</dbReference>
<reference evidence="1 2" key="1">
    <citation type="submission" date="2016-10" db="EMBL/GenBank/DDBJ databases">
        <authorList>
            <person name="de Groot N.N."/>
        </authorList>
    </citation>
    <scope>NUCLEOTIDE SEQUENCE [LARGE SCALE GENOMIC DNA]</scope>
    <source>
        <strain evidence="1 2">CPCC 201354</strain>
    </source>
</reference>
<dbReference type="STRING" id="504805.SAMN05421505_14932"/>
<proteinExistence type="predicted"/>
<protein>
    <recommendedName>
        <fullName evidence="3">Tail terminator</fullName>
    </recommendedName>
</protein>
<name>A0A1G8KCJ9_9ACTN</name>
<evidence type="ECO:0000313" key="2">
    <source>
        <dbReference type="Proteomes" id="UP000198923"/>
    </source>
</evidence>
<gene>
    <name evidence="1" type="ORF">SAMN05421505_14932</name>
</gene>
<sequence length="140" mass="15427">MPPPPRLLPSVHDLLLGLLRAPLAAAYPGVTVGTLIPARMTYPFVLVRRAGGATIDPRFLDRPLVDVQTWDTNDRQAENLVESARALLVLAWRRQTVVPGVGSISFFRDQAMSTLLPDQTVPDGVYRYQATVELAVRPAR</sequence>
<dbReference type="EMBL" id="FNCN01000049">
    <property type="protein sequence ID" value="SDI41138.1"/>
    <property type="molecule type" value="Genomic_DNA"/>
</dbReference>